<keyword evidence="11" id="KW-1185">Reference proteome</keyword>
<feature type="compositionally biased region" description="Polar residues" evidence="9">
    <location>
        <begin position="210"/>
        <end position="224"/>
    </location>
</feature>
<proteinExistence type="inferred from homology"/>
<dbReference type="GO" id="GO:0071578">
    <property type="term" value="P:zinc ion import across plasma membrane"/>
    <property type="evidence" value="ECO:0007669"/>
    <property type="project" value="TreeGrafter"/>
</dbReference>
<feature type="compositionally biased region" description="Basic and acidic residues" evidence="9">
    <location>
        <begin position="169"/>
        <end position="178"/>
    </location>
</feature>
<evidence type="ECO:0000256" key="4">
    <source>
        <dbReference type="ARBA" id="ARBA00022692"/>
    </source>
</evidence>
<evidence type="ECO:0000313" key="10">
    <source>
        <dbReference type="EMBL" id="KAJ2907184.1"/>
    </source>
</evidence>
<name>A0AAD5S0Q6_9PEZI</name>
<evidence type="ECO:0000313" key="11">
    <source>
        <dbReference type="Proteomes" id="UP001201980"/>
    </source>
</evidence>
<feature type="transmembrane region" description="Helical" evidence="8">
    <location>
        <begin position="39"/>
        <end position="59"/>
    </location>
</feature>
<accession>A0AAD5S0Q6</accession>
<evidence type="ECO:0000256" key="6">
    <source>
        <dbReference type="ARBA" id="ARBA00023065"/>
    </source>
</evidence>
<evidence type="ECO:0000256" key="2">
    <source>
        <dbReference type="ARBA" id="ARBA00006939"/>
    </source>
</evidence>
<reference evidence="10" key="1">
    <citation type="submission" date="2022-07" db="EMBL/GenBank/DDBJ databases">
        <title>Draft genome sequence of Zalerion maritima ATCC 34329, a (micro)plastics degrading marine fungus.</title>
        <authorList>
            <person name="Paco A."/>
            <person name="Goncalves M.F.M."/>
            <person name="Rocha-Santos T.A.P."/>
            <person name="Alves A."/>
        </authorList>
    </citation>
    <scope>NUCLEOTIDE SEQUENCE</scope>
    <source>
        <strain evidence="10">ATCC 34329</strain>
    </source>
</reference>
<feature type="transmembrane region" description="Helical" evidence="8">
    <location>
        <begin position="304"/>
        <end position="325"/>
    </location>
</feature>
<dbReference type="GO" id="GO:0000006">
    <property type="term" value="F:high-affinity zinc transmembrane transporter activity"/>
    <property type="evidence" value="ECO:0007669"/>
    <property type="project" value="TreeGrafter"/>
</dbReference>
<evidence type="ECO:0000256" key="3">
    <source>
        <dbReference type="ARBA" id="ARBA00022448"/>
    </source>
</evidence>
<evidence type="ECO:0000256" key="9">
    <source>
        <dbReference type="SAM" id="MobiDB-lite"/>
    </source>
</evidence>
<dbReference type="Proteomes" id="UP001201980">
    <property type="component" value="Unassembled WGS sequence"/>
</dbReference>
<keyword evidence="4 8" id="KW-0812">Transmembrane</keyword>
<gene>
    <name evidence="10" type="ORF">MKZ38_006478</name>
</gene>
<comment type="similarity">
    <text evidence="2 8">Belongs to the ZIP transporter (TC 2.A.5) family.</text>
</comment>
<feature type="transmembrane region" description="Helical" evidence="8">
    <location>
        <begin position="273"/>
        <end position="292"/>
    </location>
</feature>
<dbReference type="InterPro" id="IPR004698">
    <property type="entry name" value="Zn/Fe_permease_fun/pln"/>
</dbReference>
<sequence>MSSDFDPSSVDLDTADPRDIICYLSAGGNDYDGRLGTRISALFVILIVSTAATVFPVAATHVRSKWFRIPLHLYLFARYFGAGVIIATAFIHLLDPAYGEIGPQTCVGMTGNWASYTWPPAIAMTSVMVIFLLDVAAEWYVEEKYGFAHDNHVGGHGGCGMDISATLEGRGDSGDEGGRQMPTTSDASDVEDGQSGGGGGGGRRRRQQQTAANENGVTTTDDNFSANKPAGPAAAAAAAALEKKKLGSSSYYDELEVLSGSSLATERAFKQQIAAFLVLEFGVIFHSVIIGLNLGVVGDEFATLYPVVVFHQAFEGLGIGARLSVIPFPSRLRPMPWLLCLAYGLTTPIAIAIGLGLSTRYDAGSFTASVVSGVFDSISAGILLYTGLVELLARDFLFNTNRTRDRKRVVFNLSCLLLGAALMALLGKWA</sequence>
<dbReference type="PANTHER" id="PTHR11040">
    <property type="entry name" value="ZINC/IRON TRANSPORTER"/>
    <property type="match status" value="1"/>
</dbReference>
<evidence type="ECO:0000256" key="5">
    <source>
        <dbReference type="ARBA" id="ARBA00022989"/>
    </source>
</evidence>
<dbReference type="PANTHER" id="PTHR11040:SF32">
    <property type="entry name" value="ZINC-REGULATED TRANSPORTER 1"/>
    <property type="match status" value="1"/>
</dbReference>
<keyword evidence="6 8" id="KW-0406">Ion transport</keyword>
<feature type="transmembrane region" description="Helical" evidence="8">
    <location>
        <begin position="337"/>
        <end position="357"/>
    </location>
</feature>
<feature type="transmembrane region" description="Helical" evidence="8">
    <location>
        <begin position="71"/>
        <end position="94"/>
    </location>
</feature>
<keyword evidence="3 8" id="KW-0813">Transport</keyword>
<evidence type="ECO:0000256" key="7">
    <source>
        <dbReference type="ARBA" id="ARBA00023136"/>
    </source>
</evidence>
<dbReference type="AlphaFoldDB" id="A0AAD5S0Q6"/>
<evidence type="ECO:0000256" key="1">
    <source>
        <dbReference type="ARBA" id="ARBA00004141"/>
    </source>
</evidence>
<dbReference type="InterPro" id="IPR003689">
    <property type="entry name" value="ZIP"/>
</dbReference>
<comment type="caution">
    <text evidence="10">The sequence shown here is derived from an EMBL/GenBank/DDBJ whole genome shotgun (WGS) entry which is preliminary data.</text>
</comment>
<feature type="transmembrane region" description="Helical" evidence="8">
    <location>
        <begin position="409"/>
        <end position="427"/>
    </location>
</feature>
<comment type="subcellular location">
    <subcellularLocation>
        <location evidence="1 8">Membrane</location>
        <topology evidence="1 8">Multi-pass membrane protein</topology>
    </subcellularLocation>
</comment>
<keyword evidence="7 8" id="KW-0472">Membrane</keyword>
<keyword evidence="5 8" id="KW-1133">Transmembrane helix</keyword>
<dbReference type="NCBIfam" id="TIGR00820">
    <property type="entry name" value="zip"/>
    <property type="match status" value="1"/>
</dbReference>
<evidence type="ECO:0000256" key="8">
    <source>
        <dbReference type="RuleBase" id="RU362088"/>
    </source>
</evidence>
<dbReference type="GO" id="GO:0005886">
    <property type="term" value="C:plasma membrane"/>
    <property type="evidence" value="ECO:0007669"/>
    <property type="project" value="TreeGrafter"/>
</dbReference>
<feature type="transmembrane region" description="Helical" evidence="8">
    <location>
        <begin position="121"/>
        <end position="141"/>
    </location>
</feature>
<organism evidence="10 11">
    <name type="scientific">Zalerion maritima</name>
    <dbReference type="NCBI Taxonomy" id="339359"/>
    <lineage>
        <taxon>Eukaryota</taxon>
        <taxon>Fungi</taxon>
        <taxon>Dikarya</taxon>
        <taxon>Ascomycota</taxon>
        <taxon>Pezizomycotina</taxon>
        <taxon>Sordariomycetes</taxon>
        <taxon>Lulworthiomycetidae</taxon>
        <taxon>Lulworthiales</taxon>
        <taxon>Lulworthiaceae</taxon>
        <taxon>Zalerion</taxon>
    </lineage>
</organism>
<protein>
    <submittedName>
        <fullName evidence="10">Uncharacterized protein</fullName>
    </submittedName>
</protein>
<dbReference type="Pfam" id="PF02535">
    <property type="entry name" value="Zip"/>
    <property type="match status" value="1"/>
</dbReference>
<dbReference type="EMBL" id="JAKWBI020000003">
    <property type="protein sequence ID" value="KAJ2907184.1"/>
    <property type="molecule type" value="Genomic_DNA"/>
</dbReference>
<feature type="transmembrane region" description="Helical" evidence="8">
    <location>
        <begin position="377"/>
        <end position="397"/>
    </location>
</feature>
<feature type="region of interest" description="Disordered" evidence="9">
    <location>
        <begin position="164"/>
        <end position="229"/>
    </location>
</feature>